<dbReference type="InterPro" id="IPR016186">
    <property type="entry name" value="C-type_lectin-like/link_sf"/>
</dbReference>
<protein>
    <recommendedName>
        <fullName evidence="2">DUF1554 domain-containing protein</fullName>
    </recommendedName>
</protein>
<evidence type="ECO:0000259" key="2">
    <source>
        <dbReference type="Pfam" id="PF07588"/>
    </source>
</evidence>
<evidence type="ECO:0000313" key="4">
    <source>
        <dbReference type="Proteomes" id="UP000006048"/>
    </source>
</evidence>
<dbReference type="InterPro" id="IPR011448">
    <property type="entry name" value="DUF1554"/>
</dbReference>
<keyword evidence="4" id="KW-1185">Reference proteome</keyword>
<dbReference type="HOGENOM" id="CLU_107550_0_0_12"/>
<dbReference type="InterPro" id="IPR016187">
    <property type="entry name" value="CTDL_fold"/>
</dbReference>
<dbReference type="PATRIC" id="fig|869212.3.peg.2145"/>
<sequence>MRSYQQSFIAMVLAFALACAAGCNNYGLADQLESPGKTDGGSGFNLVNTMFVTQTTFNGNLGGVAGADNLCRNDAANPMGSGNGVWKALISANAQRIACTTSNCSGSGAAEHLDWVLKSNTTYYRPDKTVLGSTDANGLFTAPLVATVGTGSAVTFTGLTADWALSGDTCNAWTDQSVGSFNGLTGLSNQTNQQWFSNTANSCDVPTKALYCVQQ</sequence>
<reference evidence="3 4" key="1">
    <citation type="submission" date="2012-06" db="EMBL/GenBank/DDBJ databases">
        <title>The complete chromosome of genome of Turneriella parva DSM 21527.</title>
        <authorList>
            <consortium name="US DOE Joint Genome Institute (JGI-PGF)"/>
            <person name="Lucas S."/>
            <person name="Han J."/>
            <person name="Lapidus A."/>
            <person name="Bruce D."/>
            <person name="Goodwin L."/>
            <person name="Pitluck S."/>
            <person name="Peters L."/>
            <person name="Kyrpides N."/>
            <person name="Mavromatis K."/>
            <person name="Ivanova N."/>
            <person name="Mikhailova N."/>
            <person name="Chertkov O."/>
            <person name="Detter J.C."/>
            <person name="Tapia R."/>
            <person name="Han C."/>
            <person name="Land M."/>
            <person name="Hauser L."/>
            <person name="Markowitz V."/>
            <person name="Cheng J.-F."/>
            <person name="Hugenholtz P."/>
            <person name="Woyke T."/>
            <person name="Wu D."/>
            <person name="Gronow S."/>
            <person name="Wellnitz S."/>
            <person name="Brambilla E."/>
            <person name="Klenk H.-P."/>
            <person name="Eisen J.A."/>
        </authorList>
    </citation>
    <scope>NUCLEOTIDE SEQUENCE [LARGE SCALE GENOMIC DNA]</scope>
    <source>
        <strain evidence="4">ATCC BAA-1111 / DSM 21527 / NCTC 11395 / H</strain>
    </source>
</reference>
<dbReference type="SUPFAM" id="SSF56436">
    <property type="entry name" value="C-type lectin-like"/>
    <property type="match status" value="1"/>
</dbReference>
<gene>
    <name evidence="3" type="ordered locus">Turpa_2135</name>
</gene>
<proteinExistence type="predicted"/>
<dbReference type="OrthoDB" id="345734at2"/>
<dbReference type="PROSITE" id="PS51257">
    <property type="entry name" value="PROKAR_LIPOPROTEIN"/>
    <property type="match status" value="1"/>
</dbReference>
<dbReference type="EMBL" id="CP002959">
    <property type="protein sequence ID" value="AFM12781.1"/>
    <property type="molecule type" value="Genomic_DNA"/>
</dbReference>
<evidence type="ECO:0000256" key="1">
    <source>
        <dbReference type="SAM" id="SignalP"/>
    </source>
</evidence>
<dbReference type="Gene3D" id="3.10.100.10">
    <property type="entry name" value="Mannose-Binding Protein A, subunit A"/>
    <property type="match status" value="1"/>
</dbReference>
<feature type="domain" description="DUF1554" evidence="2">
    <location>
        <begin position="55"/>
        <end position="190"/>
    </location>
</feature>
<name>I4B674_TURPD</name>
<accession>I4B674</accession>
<organism evidence="3 4">
    <name type="scientific">Turneriella parva (strain ATCC BAA-1111 / DSM 21527 / NCTC 11395 / H)</name>
    <name type="common">Leptospira parva</name>
    <dbReference type="NCBI Taxonomy" id="869212"/>
    <lineage>
        <taxon>Bacteria</taxon>
        <taxon>Pseudomonadati</taxon>
        <taxon>Spirochaetota</taxon>
        <taxon>Spirochaetia</taxon>
        <taxon>Leptospirales</taxon>
        <taxon>Leptospiraceae</taxon>
        <taxon>Turneriella</taxon>
    </lineage>
</organism>
<keyword evidence="1" id="KW-0732">Signal</keyword>
<evidence type="ECO:0000313" key="3">
    <source>
        <dbReference type="EMBL" id="AFM12781.1"/>
    </source>
</evidence>
<feature type="chain" id="PRO_5003685937" description="DUF1554 domain-containing protein" evidence="1">
    <location>
        <begin position="21"/>
        <end position="215"/>
    </location>
</feature>
<dbReference type="Pfam" id="PF07588">
    <property type="entry name" value="DUF1554"/>
    <property type="match status" value="1"/>
</dbReference>
<dbReference type="KEGG" id="tpx:Turpa_2135"/>
<dbReference type="STRING" id="869212.Turpa_2135"/>
<dbReference type="Proteomes" id="UP000006048">
    <property type="component" value="Chromosome"/>
</dbReference>
<dbReference type="RefSeq" id="WP_014803287.1">
    <property type="nucleotide sequence ID" value="NC_018020.1"/>
</dbReference>
<dbReference type="AlphaFoldDB" id="I4B674"/>
<feature type="signal peptide" evidence="1">
    <location>
        <begin position="1"/>
        <end position="20"/>
    </location>
</feature>